<name>I4B5D9_TURPD</name>
<protein>
    <recommendedName>
        <fullName evidence="4">Glutamate dehydrogenase</fullName>
    </recommendedName>
</protein>
<dbReference type="RefSeq" id="WP_014803005.1">
    <property type="nucleotide sequence ID" value="NC_018020.1"/>
</dbReference>
<feature type="site" description="Important for catalysis" evidence="7">
    <location>
        <position position="142"/>
    </location>
</feature>
<dbReference type="GO" id="GO:0000166">
    <property type="term" value="F:nucleotide binding"/>
    <property type="evidence" value="ECO:0007669"/>
    <property type="project" value="UniProtKB-KW"/>
</dbReference>
<evidence type="ECO:0000256" key="8">
    <source>
        <dbReference type="RuleBase" id="RU004417"/>
    </source>
</evidence>
<dbReference type="PRINTS" id="PR00082">
    <property type="entry name" value="GLFDHDRGNASE"/>
</dbReference>
<keyword evidence="11" id="KW-1185">Reference proteome</keyword>
<evidence type="ECO:0000256" key="7">
    <source>
        <dbReference type="PIRSR" id="PIRSR000185-3"/>
    </source>
</evidence>
<evidence type="ECO:0000256" key="5">
    <source>
        <dbReference type="PIRSR" id="PIRSR000185-1"/>
    </source>
</evidence>
<feature type="binding site" evidence="6">
    <location>
        <position position="345"/>
    </location>
    <ligand>
        <name>substrate</name>
    </ligand>
</feature>
<dbReference type="InterPro" id="IPR006095">
    <property type="entry name" value="Glu/Leu/Phe/Val/Trp_DH"/>
</dbReference>
<dbReference type="KEGG" id="tpx:Turpa_1849"/>
<dbReference type="EMBL" id="CP002959">
    <property type="protein sequence ID" value="AFM12496.1"/>
    <property type="molecule type" value="Genomic_DNA"/>
</dbReference>
<dbReference type="GO" id="GO:0006538">
    <property type="term" value="P:L-glutamate catabolic process"/>
    <property type="evidence" value="ECO:0007669"/>
    <property type="project" value="TreeGrafter"/>
</dbReference>
<evidence type="ECO:0000313" key="10">
    <source>
        <dbReference type="EMBL" id="AFM12496.1"/>
    </source>
</evidence>
<dbReference type="Gene3D" id="3.40.50.10860">
    <property type="entry name" value="Leucine Dehydrogenase, chain A, domain 1"/>
    <property type="match status" value="1"/>
</dbReference>
<comment type="similarity">
    <text evidence="1 4 8">Belongs to the Glu/Leu/Phe/Val dehydrogenases family.</text>
</comment>
<dbReference type="Pfam" id="PF02812">
    <property type="entry name" value="ELFV_dehydrog_N"/>
    <property type="match status" value="1"/>
</dbReference>
<dbReference type="PATRIC" id="fig|869212.3.peg.1850"/>
<dbReference type="SUPFAM" id="SSF53223">
    <property type="entry name" value="Aminoacid dehydrogenase-like, N-terminal domain"/>
    <property type="match status" value="1"/>
</dbReference>
<dbReference type="PIRSF" id="PIRSF000185">
    <property type="entry name" value="Glu_DH"/>
    <property type="match status" value="1"/>
</dbReference>
<keyword evidence="2 4" id="KW-0560">Oxidoreductase</keyword>
<dbReference type="InterPro" id="IPR046346">
    <property type="entry name" value="Aminoacid_DH-like_N_sf"/>
</dbReference>
<evidence type="ECO:0000259" key="9">
    <source>
        <dbReference type="SMART" id="SM00839"/>
    </source>
</evidence>
<dbReference type="PANTHER" id="PTHR11606">
    <property type="entry name" value="GLUTAMATE DEHYDROGENASE"/>
    <property type="match status" value="1"/>
</dbReference>
<dbReference type="HOGENOM" id="CLU_025763_1_2_12"/>
<proteinExistence type="inferred from homology"/>
<dbReference type="AlphaFoldDB" id="I4B5D9"/>
<dbReference type="InterPro" id="IPR036291">
    <property type="entry name" value="NAD(P)-bd_dom_sf"/>
</dbReference>
<accession>I4B5D9</accession>
<evidence type="ECO:0000256" key="2">
    <source>
        <dbReference type="ARBA" id="ARBA00023002"/>
    </source>
</evidence>
<dbReference type="CDD" id="cd01076">
    <property type="entry name" value="NAD_bind_1_Glu_DH"/>
    <property type="match status" value="1"/>
</dbReference>
<dbReference type="Gene3D" id="3.40.50.720">
    <property type="entry name" value="NAD(P)-binding Rossmann-like Domain"/>
    <property type="match status" value="1"/>
</dbReference>
<evidence type="ECO:0000256" key="4">
    <source>
        <dbReference type="PIRNR" id="PIRNR000185"/>
    </source>
</evidence>
<dbReference type="STRING" id="869212.Turpa_1849"/>
<feature type="binding site" evidence="6">
    <location>
        <position position="185"/>
    </location>
    <ligand>
        <name>NAD(+)</name>
        <dbReference type="ChEBI" id="CHEBI:57540"/>
    </ligand>
</feature>
<dbReference type="SUPFAM" id="SSF51735">
    <property type="entry name" value="NAD(P)-binding Rossmann-fold domains"/>
    <property type="match status" value="1"/>
</dbReference>
<dbReference type="PANTHER" id="PTHR11606:SF24">
    <property type="entry name" value="NAD-SPECIFIC GLUTAMATE DEHYDROGENASE"/>
    <property type="match status" value="1"/>
</dbReference>
<dbReference type="InterPro" id="IPR006097">
    <property type="entry name" value="Glu/Leu/Phe/Val/Trp_DH_dimer"/>
</dbReference>
<reference evidence="10 11" key="1">
    <citation type="submission" date="2012-06" db="EMBL/GenBank/DDBJ databases">
        <title>The complete chromosome of genome of Turneriella parva DSM 21527.</title>
        <authorList>
            <consortium name="US DOE Joint Genome Institute (JGI-PGF)"/>
            <person name="Lucas S."/>
            <person name="Han J."/>
            <person name="Lapidus A."/>
            <person name="Bruce D."/>
            <person name="Goodwin L."/>
            <person name="Pitluck S."/>
            <person name="Peters L."/>
            <person name="Kyrpides N."/>
            <person name="Mavromatis K."/>
            <person name="Ivanova N."/>
            <person name="Mikhailova N."/>
            <person name="Chertkov O."/>
            <person name="Detter J.C."/>
            <person name="Tapia R."/>
            <person name="Han C."/>
            <person name="Land M."/>
            <person name="Hauser L."/>
            <person name="Markowitz V."/>
            <person name="Cheng J.-F."/>
            <person name="Hugenholtz P."/>
            <person name="Woyke T."/>
            <person name="Wu D."/>
            <person name="Gronow S."/>
            <person name="Wellnitz S."/>
            <person name="Brambilla E."/>
            <person name="Klenk H.-P."/>
            <person name="Eisen J.A."/>
        </authorList>
    </citation>
    <scope>NUCLEOTIDE SEQUENCE [LARGE SCALE GENOMIC DNA]</scope>
    <source>
        <strain evidence="11">ATCC BAA-1111 / DSM 21527 / NCTC 11395 / H</strain>
    </source>
</reference>
<sequence length="411" mass="44429">MSPFEQTNFFLSKAFAVAKLGEAVQRNLLSPRRELQCKLSVQLDNGRTETFTGYRVQHDNSRGPFKGGIRYHHEVNLDEVRSLASLMTWKTAVVNIPFGGAKGAVLCRPGELSANEKQRLTRALVRALHEVIGPDKDIPAPDVGTSATEMAWFVDEFELLHGFAPGVVTGKPLELGGSLGRDAATGRGTLFAIREILRLAGAGEITGKTFAVQGFGNVGTWAARLIAAEGGRIIAVTNSQTGIYNQKGLDAEAIWAEYQKGDRSYSKTAGEKITNADLLALDCDVLVPAALGGVLTAENAGRVRAKFIAEAANHPVTPEADEMLRQKGVVLIPDILCNAGGVTVSYFEWVQNAQRAAWSELKVNAELELKMTEACRSVWSLARENNVDLRTAAFLLAIKRVAAATTLRGFH</sequence>
<dbReference type="SMART" id="SM00839">
    <property type="entry name" value="ELFV_dehydrog"/>
    <property type="match status" value="1"/>
</dbReference>
<evidence type="ECO:0000256" key="6">
    <source>
        <dbReference type="PIRSR" id="PIRSR000185-2"/>
    </source>
</evidence>
<organism evidence="10 11">
    <name type="scientific">Turneriella parva (strain ATCC BAA-1111 / DSM 21527 / NCTC 11395 / H)</name>
    <name type="common">Leptospira parva</name>
    <dbReference type="NCBI Taxonomy" id="869212"/>
    <lineage>
        <taxon>Bacteria</taxon>
        <taxon>Pseudomonadati</taxon>
        <taxon>Spirochaetota</taxon>
        <taxon>Spirochaetia</taxon>
        <taxon>Leptospirales</taxon>
        <taxon>Leptospiraceae</taxon>
        <taxon>Turneriella</taxon>
    </lineage>
</organism>
<keyword evidence="3 6" id="KW-0520">NAD</keyword>
<dbReference type="InterPro" id="IPR014362">
    <property type="entry name" value="Glu_DH"/>
</dbReference>
<feature type="active site" description="Proton donor" evidence="5">
    <location>
        <position position="102"/>
    </location>
</feature>
<gene>
    <name evidence="10" type="ordered locus">Turpa_1849</name>
</gene>
<feature type="binding site" evidence="6">
    <location>
        <position position="66"/>
    </location>
    <ligand>
        <name>substrate</name>
    </ligand>
</feature>
<evidence type="ECO:0000313" key="11">
    <source>
        <dbReference type="Proteomes" id="UP000006048"/>
    </source>
</evidence>
<keyword evidence="6" id="KW-0547">Nucleotide-binding</keyword>
<evidence type="ECO:0000256" key="3">
    <source>
        <dbReference type="ARBA" id="ARBA00023027"/>
    </source>
</evidence>
<dbReference type="OrthoDB" id="9803297at2"/>
<dbReference type="Pfam" id="PF00208">
    <property type="entry name" value="ELFV_dehydrog"/>
    <property type="match status" value="1"/>
</dbReference>
<feature type="domain" description="Glutamate/phenylalanine/leucine/valine/L-tryptophan dehydrogenase C-terminal" evidence="9">
    <location>
        <begin position="178"/>
        <end position="409"/>
    </location>
</feature>
<dbReference type="Proteomes" id="UP000006048">
    <property type="component" value="Chromosome"/>
</dbReference>
<evidence type="ECO:0000256" key="1">
    <source>
        <dbReference type="ARBA" id="ARBA00006382"/>
    </source>
</evidence>
<feature type="binding site" evidence="6">
    <location>
        <position position="217"/>
    </location>
    <ligand>
        <name>NAD(+)</name>
        <dbReference type="ChEBI" id="CHEBI:57540"/>
    </ligand>
</feature>
<dbReference type="InterPro" id="IPR033922">
    <property type="entry name" value="NAD_bind_Glu_DH"/>
</dbReference>
<dbReference type="InterPro" id="IPR006096">
    <property type="entry name" value="Glu/Leu/Phe/Val/Trp_DH_C"/>
</dbReference>
<dbReference type="GO" id="GO:0004352">
    <property type="term" value="F:glutamate dehydrogenase (NAD+) activity"/>
    <property type="evidence" value="ECO:0007669"/>
    <property type="project" value="TreeGrafter"/>
</dbReference>
<feature type="binding site" evidence="6">
    <location>
        <position position="90"/>
    </location>
    <ligand>
        <name>substrate</name>
    </ligand>
</feature>